<sequence length="189" mass="21495">MFTLFTMTIESKFSKPKDRIYGLMGLSTMDWDPSRQGHPFVDPNYSITIMECYCRLSVKLLVEMKDLRVLSLAHNGQSIVDESWPSWVSPFTSPSTYVFADLRDNRTDLHGTAGLVDISETTRGAHHCINVSGFKIGVVGQGYMPYLDTYGAVRRPEEGSLHIQHLLRTLQNSYSPEYLAYTFRKTDIV</sequence>
<comment type="caution">
    <text evidence="1">The sequence shown here is derived from an EMBL/GenBank/DDBJ whole genome shotgun (WGS) entry which is preliminary data.</text>
</comment>
<organism evidence="1 2">
    <name type="scientific">Pyrenophora tritici-repentis</name>
    <dbReference type="NCBI Taxonomy" id="45151"/>
    <lineage>
        <taxon>Eukaryota</taxon>
        <taxon>Fungi</taxon>
        <taxon>Dikarya</taxon>
        <taxon>Ascomycota</taxon>
        <taxon>Pezizomycotina</taxon>
        <taxon>Dothideomycetes</taxon>
        <taxon>Pleosporomycetidae</taxon>
        <taxon>Pleosporales</taxon>
        <taxon>Pleosporineae</taxon>
        <taxon>Pleosporaceae</taxon>
        <taxon>Pyrenophora</taxon>
    </lineage>
</organism>
<dbReference type="KEGG" id="ptrr:90954138"/>
<name>A0A317AGG8_9PLEO</name>
<dbReference type="GeneID" id="90954138"/>
<evidence type="ECO:0000313" key="2">
    <source>
        <dbReference type="Proteomes" id="UP000245464"/>
    </source>
</evidence>
<dbReference type="AlphaFoldDB" id="A0A317AGG8"/>
<protein>
    <submittedName>
        <fullName evidence="1">Uncharacterized protein</fullName>
    </submittedName>
</protein>
<proteinExistence type="predicted"/>
<dbReference type="Proteomes" id="UP000245464">
    <property type="component" value="Chromosome 1"/>
</dbReference>
<gene>
    <name evidence="1" type="ORF">PtrM4_018200</name>
</gene>
<evidence type="ECO:0000313" key="1">
    <source>
        <dbReference type="EMBL" id="KAF7577580.1"/>
    </source>
</evidence>
<accession>A0A317AGG8</accession>
<dbReference type="EMBL" id="NQIK02000001">
    <property type="protein sequence ID" value="KAF7577580.1"/>
    <property type="molecule type" value="Genomic_DNA"/>
</dbReference>
<reference evidence="1 2" key="1">
    <citation type="journal article" date="2018" name="BMC Genomics">
        <title>Comparative genomics of the wheat fungal pathogen Pyrenophora tritici-repentis reveals chromosomal variations and genome plasticity.</title>
        <authorList>
            <person name="Moolhuijzen P."/>
            <person name="See P.T."/>
            <person name="Hane J.K."/>
            <person name="Shi G."/>
            <person name="Liu Z."/>
            <person name="Oliver R.P."/>
            <person name="Moffat C.S."/>
        </authorList>
    </citation>
    <scope>NUCLEOTIDE SEQUENCE [LARGE SCALE GENOMIC DNA]</scope>
    <source>
        <strain evidence="1">M4</strain>
    </source>
</reference>
<dbReference type="RefSeq" id="XP_065965517.1">
    <property type="nucleotide sequence ID" value="XM_066103315.1"/>
</dbReference>